<reference evidence="2 3" key="1">
    <citation type="submission" date="2016-06" db="EMBL/GenBank/DDBJ databases">
        <title>Living apart together: crosstalk between the core and supernumerary genomes in a fungal plant pathogen.</title>
        <authorList>
            <person name="Vanheule A."/>
            <person name="Audenaert K."/>
            <person name="Warris S."/>
            <person name="Van De Geest H."/>
            <person name="Schijlen E."/>
            <person name="Hofte M."/>
            <person name="De Saeger S."/>
            <person name="Haesaert G."/>
            <person name="Waalwijk C."/>
            <person name="Van Der Lee T."/>
        </authorList>
    </citation>
    <scope>NUCLEOTIDE SEQUENCE [LARGE SCALE GENOMIC DNA]</scope>
    <source>
        <strain evidence="2 3">2516</strain>
    </source>
</reference>
<proteinExistence type="predicted"/>
<dbReference type="OMA" id="RCLETHT"/>
<keyword evidence="3" id="KW-1185">Reference proteome</keyword>
<dbReference type="STRING" id="36050.A0A1B8AIY3"/>
<gene>
    <name evidence="2" type="ORF">FPOA_06689</name>
</gene>
<feature type="domain" description="Heterokaryon incompatibility" evidence="1">
    <location>
        <begin position="201"/>
        <end position="361"/>
    </location>
</feature>
<evidence type="ECO:0000313" key="2">
    <source>
        <dbReference type="EMBL" id="OBS20316.1"/>
    </source>
</evidence>
<dbReference type="PANTHER" id="PTHR33112:SF16">
    <property type="entry name" value="HETEROKARYON INCOMPATIBILITY DOMAIN-CONTAINING PROTEIN"/>
    <property type="match status" value="1"/>
</dbReference>
<protein>
    <recommendedName>
        <fullName evidence="1">Heterokaryon incompatibility domain-containing protein</fullName>
    </recommendedName>
</protein>
<evidence type="ECO:0000259" key="1">
    <source>
        <dbReference type="Pfam" id="PF06985"/>
    </source>
</evidence>
<dbReference type="AlphaFoldDB" id="A0A1B8AIY3"/>
<dbReference type="EMBL" id="LYXU01000003">
    <property type="protein sequence ID" value="OBS20316.1"/>
    <property type="molecule type" value="Genomic_DNA"/>
</dbReference>
<name>A0A1B8AIY3_FUSPO</name>
<dbReference type="Pfam" id="PF06985">
    <property type="entry name" value="HET"/>
    <property type="match status" value="1"/>
</dbReference>
<dbReference type="Proteomes" id="UP000091967">
    <property type="component" value="Unassembled WGS sequence"/>
</dbReference>
<evidence type="ECO:0000313" key="3">
    <source>
        <dbReference type="Proteomes" id="UP000091967"/>
    </source>
</evidence>
<dbReference type="InterPro" id="IPR010730">
    <property type="entry name" value="HET"/>
</dbReference>
<comment type="caution">
    <text evidence="2">The sequence shown here is derived from an EMBL/GenBank/DDBJ whole genome shotgun (WGS) entry which is preliminary data.</text>
</comment>
<accession>A0A1B8AIY3</accession>
<sequence>MPDPLCSDCLSFQDSLKTYSYKSSSQILKPNITSLEQSAKQGCELCRVTYQSLIYAKGVSFQDTEASIKITTKDSVFYPESPEDRFEILSIDIQQLGYTDSTYLTVLFNDGAQEQAFKTYSELIGRIQDTDTDEGIESLIHMTSKWIQNCQSTHSQCGHQNIPNSINRVPTRLIDVGTNDDNQPPRLFIPSQDQASENLEYVALSYAWGPVDHHLIKTTASNLQQMLIALPFSRLPQTIHDAIIFTRKLGFKYLWVDALCILQSEGPHDTIHQQDWSREATRFGYYYQNAVVTIAATGATSSACGLFLPRPALAFDPKPVILRREMTPGKTRDISILPILPTWTTEIRGVPLYERGWAIQERILSARVVHFATNMVLWECQECRATEIDPVGSRLKDAHNGMVHEEVSDFMPIFRNLQRNGEGASQVIREWYSFIEGYTAAKFTFMRDRLPALSGVAALIQKYIPQRYGAGLWESAVPEGLAWLVEDDIIEGTPGLTNTSGTRKDLQLMLPSWSWATSRGPVRFVSSLDTWELLLKMEDWEVESTGVDTSGQIVKARLRVTSAFRVLSALDLGLSPYSDRAAGFESTKMQASFTRAAFMDSGSNWHDAYACILLGTAYLPRYVRTDGVIGCALILEPTGRSRGSIEEYKRVGFSCLPFRDWWIRDIQEKTIELV</sequence>
<organism evidence="2 3">
    <name type="scientific">Fusarium poae</name>
    <dbReference type="NCBI Taxonomy" id="36050"/>
    <lineage>
        <taxon>Eukaryota</taxon>
        <taxon>Fungi</taxon>
        <taxon>Dikarya</taxon>
        <taxon>Ascomycota</taxon>
        <taxon>Pezizomycotina</taxon>
        <taxon>Sordariomycetes</taxon>
        <taxon>Hypocreomycetidae</taxon>
        <taxon>Hypocreales</taxon>
        <taxon>Nectriaceae</taxon>
        <taxon>Fusarium</taxon>
    </lineage>
</organism>
<dbReference type="PANTHER" id="PTHR33112">
    <property type="entry name" value="DOMAIN PROTEIN, PUTATIVE-RELATED"/>
    <property type="match status" value="1"/>
</dbReference>